<accession>A0A2H9TKK9</accession>
<keyword evidence="2" id="KW-1185">Reference proteome</keyword>
<proteinExistence type="predicted"/>
<dbReference type="Proteomes" id="UP000240830">
    <property type="component" value="Unassembled WGS sequence"/>
</dbReference>
<gene>
    <name evidence="1" type="ORF">PSACC_01965</name>
</gene>
<dbReference type="EMBL" id="MTSL01000134">
    <property type="protein sequence ID" value="PJF18268.1"/>
    <property type="molecule type" value="Genomic_DNA"/>
</dbReference>
<dbReference type="AlphaFoldDB" id="A0A2H9TKK9"/>
<evidence type="ECO:0000313" key="1">
    <source>
        <dbReference type="EMBL" id="PJF18268.1"/>
    </source>
</evidence>
<organism evidence="1 2">
    <name type="scientific">Paramicrosporidium saccamoebae</name>
    <dbReference type="NCBI Taxonomy" id="1246581"/>
    <lineage>
        <taxon>Eukaryota</taxon>
        <taxon>Fungi</taxon>
        <taxon>Fungi incertae sedis</taxon>
        <taxon>Cryptomycota</taxon>
        <taxon>Cryptomycota incertae sedis</taxon>
        <taxon>Paramicrosporidium</taxon>
    </lineage>
</organism>
<reference evidence="1 2" key="1">
    <citation type="submission" date="2016-10" db="EMBL/GenBank/DDBJ databases">
        <title>The genome of Paramicrosporidium saccamoebae is the missing link in understanding Cryptomycota and Microsporidia evolution.</title>
        <authorList>
            <person name="Quandt C.A."/>
            <person name="Beaudet D."/>
            <person name="Corsaro D."/>
            <person name="Michel R."/>
            <person name="Corradi N."/>
            <person name="James T."/>
        </authorList>
    </citation>
    <scope>NUCLEOTIDE SEQUENCE [LARGE SCALE GENOMIC DNA]</scope>
    <source>
        <strain evidence="1 2">KSL3</strain>
    </source>
</reference>
<name>A0A2H9TKK9_9FUNG</name>
<evidence type="ECO:0000313" key="2">
    <source>
        <dbReference type="Proteomes" id="UP000240830"/>
    </source>
</evidence>
<sequence length="242" mass="26991">MVWSQQQLRYTVRFKTALQEWTSLRRDFDSLVERHDILEMDLEQVLTTTTSHQDIELAMEAINASLCSLVSQCTVLLNMLDATAKKSRFLAAEVERNDNKGCPDYVTNAQDSKSSTSILPNIKLTRVLNRQMPSKNKRPIKSKHGAYAEYLPSIVGSIVSIAEIIGYPSAECEFICGKLLSTSGLCDYDFNDDAAAKMIISSDLPITTFPDADNVPRMSETVQEMDILSMNSDIGPLFPPDP</sequence>
<comment type="caution">
    <text evidence="1">The sequence shown here is derived from an EMBL/GenBank/DDBJ whole genome shotgun (WGS) entry which is preliminary data.</text>
</comment>
<protein>
    <submittedName>
        <fullName evidence="1">Uncharacterized protein</fullName>
    </submittedName>
</protein>